<reference evidence="3 4" key="1">
    <citation type="journal article" date="2006" name="Science">
        <title>Phytophthora genome sequences uncover evolutionary origins and mechanisms of pathogenesis.</title>
        <authorList>
            <person name="Tyler B.M."/>
            <person name="Tripathy S."/>
            <person name="Zhang X."/>
            <person name="Dehal P."/>
            <person name="Jiang R.H."/>
            <person name="Aerts A."/>
            <person name="Arredondo F.D."/>
            <person name="Baxter L."/>
            <person name="Bensasson D."/>
            <person name="Beynon J.L."/>
            <person name="Chapman J."/>
            <person name="Damasceno C.M."/>
            <person name="Dorrance A.E."/>
            <person name="Dou D."/>
            <person name="Dickerman A.W."/>
            <person name="Dubchak I.L."/>
            <person name="Garbelotto M."/>
            <person name="Gijzen M."/>
            <person name="Gordon S.G."/>
            <person name="Govers F."/>
            <person name="Grunwald N.J."/>
            <person name="Huang W."/>
            <person name="Ivors K.L."/>
            <person name="Jones R.W."/>
            <person name="Kamoun S."/>
            <person name="Krampis K."/>
            <person name="Lamour K.H."/>
            <person name="Lee M.K."/>
            <person name="McDonald W.H."/>
            <person name="Medina M."/>
            <person name="Meijer H.J."/>
            <person name="Nordberg E.K."/>
            <person name="Maclean D.J."/>
            <person name="Ospina-Giraldo M.D."/>
            <person name="Morris P.F."/>
            <person name="Phuntumart V."/>
            <person name="Putnam N.H."/>
            <person name="Rash S."/>
            <person name="Rose J.K."/>
            <person name="Sakihama Y."/>
            <person name="Salamov A.A."/>
            <person name="Savidor A."/>
            <person name="Scheuring C.F."/>
            <person name="Smith B.M."/>
            <person name="Sobral B.W."/>
            <person name="Terry A."/>
            <person name="Torto-Alalibo T.A."/>
            <person name="Win J."/>
            <person name="Xu Z."/>
            <person name="Zhang H."/>
            <person name="Grigoriev I.V."/>
            <person name="Rokhsar D.S."/>
            <person name="Boore J.L."/>
        </authorList>
    </citation>
    <scope>NUCLEOTIDE SEQUENCE [LARGE SCALE GENOMIC DNA]</scope>
    <source>
        <strain evidence="3 4">P6497</strain>
    </source>
</reference>
<accession>G4ZWY2</accession>
<feature type="region of interest" description="Disordered" evidence="1">
    <location>
        <begin position="577"/>
        <end position="628"/>
    </location>
</feature>
<organism evidence="3 4">
    <name type="scientific">Phytophthora sojae (strain P6497)</name>
    <name type="common">Soybean stem and root rot agent</name>
    <name type="synonym">Phytophthora megasperma f. sp. glycines</name>
    <dbReference type="NCBI Taxonomy" id="1094619"/>
    <lineage>
        <taxon>Eukaryota</taxon>
        <taxon>Sar</taxon>
        <taxon>Stramenopiles</taxon>
        <taxon>Oomycota</taxon>
        <taxon>Peronosporomycetes</taxon>
        <taxon>Peronosporales</taxon>
        <taxon>Peronosporaceae</taxon>
        <taxon>Phytophthora</taxon>
    </lineage>
</organism>
<evidence type="ECO:0000259" key="2">
    <source>
        <dbReference type="Pfam" id="PF12705"/>
    </source>
</evidence>
<evidence type="ECO:0000313" key="3">
    <source>
        <dbReference type="EMBL" id="EGZ11753.1"/>
    </source>
</evidence>
<feature type="compositionally biased region" description="Polar residues" evidence="1">
    <location>
        <begin position="605"/>
        <end position="617"/>
    </location>
</feature>
<dbReference type="KEGG" id="psoj:PHYSODRAFT_562783"/>
<dbReference type="InterPro" id="IPR038726">
    <property type="entry name" value="PDDEXK_AddAB-type"/>
</dbReference>
<dbReference type="InterPro" id="IPR011604">
    <property type="entry name" value="PDDEXK-like_dom_sf"/>
</dbReference>
<dbReference type="GeneID" id="20663681"/>
<keyword evidence="4" id="KW-1185">Reference proteome</keyword>
<dbReference type="RefSeq" id="XP_009532086.1">
    <property type="nucleotide sequence ID" value="XM_009533791.1"/>
</dbReference>
<evidence type="ECO:0000256" key="1">
    <source>
        <dbReference type="SAM" id="MobiDB-lite"/>
    </source>
</evidence>
<dbReference type="EMBL" id="JH159157">
    <property type="protein sequence ID" value="EGZ11753.1"/>
    <property type="molecule type" value="Genomic_DNA"/>
</dbReference>
<dbReference type="Proteomes" id="UP000002640">
    <property type="component" value="Unassembled WGS sequence"/>
</dbReference>
<dbReference type="OMA" id="RCPHRYY"/>
<feature type="domain" description="PD-(D/E)XK endonuclease-like" evidence="2">
    <location>
        <begin position="712"/>
        <end position="987"/>
    </location>
</feature>
<sequence length="1017" mass="111439">MALLRQRWPSSGYTRRLFSVASSAHASNSDVSACPDGSRSAHQSLVTNVPNLQALQRVRGLLQQPQRRVLLLTGSSASGSATRLALERDAPAFELERRGHGVFGAREFCQLLLRESGRERRVFGRAQLVALLLHNGLELPGASRLAATSTLQRRKAVQDLLQLFRLLEREGVTPEQYSAAAVAGGEQVPQELAETYRQYQELLLQHNATSWDGLVLDVLEMCGLQHGADEAGATTAFSRSVLREYTDVVLDDLQRMTPAMARLAGHLCGQPSVLSSASFSRVLLEGNECFQTQILERQLEVTAAATGCPRTVDRVALDVQDDGEAKRAKVRAFASQVLTQSGGVSAGIPSPVPLKCWNFNTRLRAECHELSAAEIVQNFLEETGRLETLLGPNSPEQERESLVMADFLRELGTAQNVVKSAQVAFVAPYLQQLRETNLTSSAAWDEVSAELNTPGSKAVAEDTCIRVLPLTSYALESLAVTTSDQQADTKHMLVLMSMRDSKFPGRMKRLTQPLPYELLSKPYPVQTRSEHLEQCEQLAYKALTLGAYDEVVLSFAELARISSSKREVLSRSFQPIWYEGDRPPKTPSRKGGSQGRRGSDMTPPHGTQSATGSSSTKGVAAPGTVSPTQETPQFWLSEVAGFLREFVHRVLLPVLHRDKVLPSTNTAASLKTGYSPAMENQTSQDLKQFEGGAVATSRLSAPAASLPYEPRHLSYSQISEYLRCPHRYYLGRVMKLDGDVSTAMMFGRALHEGIAAFAKSLAASERNGDQTQDAKTRAAVEAEEAFVRAWAGDGYGLYASKEQASFLLDRGMMALWDFIETHHGDVRLQEIVHVEKEFAVHVPEANVELRGVWDRIDRVRSLSGAEHSPLVIKEFKSNMGGAARNMRKLADESLQLKMYMYAFRKVFGEAPYGAKLQQIGGNYADPSTTIGRRGISRVRTNDDGFVHFTEQAAQEAEDAIIEVVSGLRSGNFEPKPSFAECAFCPYAGSACHFATDDASCDSQAARRSTGSSARAKA</sequence>
<name>G4ZWY2_PHYSP</name>
<evidence type="ECO:0000313" key="4">
    <source>
        <dbReference type="Proteomes" id="UP000002640"/>
    </source>
</evidence>
<gene>
    <name evidence="3" type="ORF">PHYSODRAFT_562783</name>
</gene>
<dbReference type="Pfam" id="PF12705">
    <property type="entry name" value="PDDEXK_1"/>
    <property type="match status" value="1"/>
</dbReference>
<dbReference type="InParanoid" id="G4ZWY2"/>
<protein>
    <recommendedName>
        <fullName evidence="2">PD-(D/E)XK endonuclease-like domain-containing protein</fullName>
    </recommendedName>
</protein>
<dbReference type="Gene3D" id="3.90.320.10">
    <property type="match status" value="1"/>
</dbReference>
<dbReference type="AlphaFoldDB" id="G4ZWY2"/>
<proteinExistence type="predicted"/>